<keyword evidence="1" id="KW-0812">Transmembrane</keyword>
<evidence type="ECO:0000313" key="3">
    <source>
        <dbReference type="Proteomes" id="UP000653076"/>
    </source>
</evidence>
<evidence type="ECO:0000313" key="2">
    <source>
        <dbReference type="EMBL" id="GIJ25812.1"/>
    </source>
</evidence>
<feature type="transmembrane region" description="Helical" evidence="1">
    <location>
        <begin position="29"/>
        <end position="49"/>
    </location>
</feature>
<dbReference type="EMBL" id="BOPC01000013">
    <property type="protein sequence ID" value="GIJ25812.1"/>
    <property type="molecule type" value="Genomic_DNA"/>
</dbReference>
<gene>
    <name evidence="2" type="ORF">Vqi01_09740</name>
</gene>
<dbReference type="Proteomes" id="UP000653076">
    <property type="component" value="Unassembled WGS sequence"/>
</dbReference>
<reference evidence="2 3" key="1">
    <citation type="submission" date="2021-01" db="EMBL/GenBank/DDBJ databases">
        <title>Whole genome shotgun sequence of Verrucosispora qiuiae NBRC 106684.</title>
        <authorList>
            <person name="Komaki H."/>
            <person name="Tamura T."/>
        </authorList>
    </citation>
    <scope>NUCLEOTIDE SEQUENCE [LARGE SCALE GENOMIC DNA]</scope>
    <source>
        <strain evidence="2 3">NBRC 106684</strain>
    </source>
</reference>
<proteinExistence type="predicted"/>
<sequence>MHLRPNPPRQLPPQDMTALDAEEQRAQRVTWAVGLVAAAVLLLLVCLLCSRALR</sequence>
<keyword evidence="3" id="KW-1185">Reference proteome</keyword>
<comment type="caution">
    <text evidence="2">The sequence shown here is derived from an EMBL/GenBank/DDBJ whole genome shotgun (WGS) entry which is preliminary data.</text>
</comment>
<organism evidence="2 3">
    <name type="scientific">Micromonospora qiuiae</name>
    <dbReference type="NCBI Taxonomy" id="502268"/>
    <lineage>
        <taxon>Bacteria</taxon>
        <taxon>Bacillati</taxon>
        <taxon>Actinomycetota</taxon>
        <taxon>Actinomycetes</taxon>
        <taxon>Micromonosporales</taxon>
        <taxon>Micromonosporaceae</taxon>
        <taxon>Micromonospora</taxon>
    </lineage>
</organism>
<keyword evidence="1" id="KW-1133">Transmembrane helix</keyword>
<accession>A0ABQ4J6M3</accession>
<name>A0ABQ4J6M3_9ACTN</name>
<evidence type="ECO:0000256" key="1">
    <source>
        <dbReference type="SAM" id="Phobius"/>
    </source>
</evidence>
<protein>
    <submittedName>
        <fullName evidence="2">Uncharacterized protein</fullName>
    </submittedName>
</protein>
<keyword evidence="1" id="KW-0472">Membrane</keyword>